<dbReference type="SUPFAM" id="SSF159894">
    <property type="entry name" value="YgaC/TfoX-N like"/>
    <property type="match status" value="1"/>
</dbReference>
<dbReference type="PANTHER" id="PTHR36121">
    <property type="entry name" value="PROTEIN SXY"/>
    <property type="match status" value="1"/>
</dbReference>
<dbReference type="PANTHER" id="PTHR36121:SF1">
    <property type="entry name" value="PROTEIN SXY"/>
    <property type="match status" value="1"/>
</dbReference>
<dbReference type="Proteomes" id="UP000076609">
    <property type="component" value="Unassembled WGS sequence"/>
</dbReference>
<dbReference type="EMBL" id="LQQO01000008">
    <property type="protein sequence ID" value="KZE16279.1"/>
    <property type="molecule type" value="Genomic_DNA"/>
</dbReference>
<accession>A0ABR5YF81</accession>
<dbReference type="Gene3D" id="3.30.1460.30">
    <property type="entry name" value="YgaC/TfoX-N like chaperone"/>
    <property type="match status" value="1"/>
</dbReference>
<organism evidence="2 3">
    <name type="scientific">Sphingomonas hankookensis</name>
    <dbReference type="NCBI Taxonomy" id="563996"/>
    <lineage>
        <taxon>Bacteria</taxon>
        <taxon>Pseudomonadati</taxon>
        <taxon>Pseudomonadota</taxon>
        <taxon>Alphaproteobacteria</taxon>
        <taxon>Sphingomonadales</taxon>
        <taxon>Sphingomonadaceae</taxon>
        <taxon>Sphingomonas</taxon>
    </lineage>
</organism>
<dbReference type="InterPro" id="IPR047525">
    <property type="entry name" value="TfoX-like"/>
</dbReference>
<dbReference type="Pfam" id="PF04993">
    <property type="entry name" value="TfoX_N"/>
    <property type="match status" value="1"/>
</dbReference>
<evidence type="ECO:0000313" key="3">
    <source>
        <dbReference type="Proteomes" id="UP000076609"/>
    </source>
</evidence>
<proteinExistence type="predicted"/>
<comment type="caution">
    <text evidence="2">The sequence shown here is derived from an EMBL/GenBank/DDBJ whole genome shotgun (WGS) entry which is preliminary data.</text>
</comment>
<reference evidence="3" key="1">
    <citation type="submission" date="2016-01" db="EMBL/GenBank/DDBJ databases">
        <title>Draft genome of Chromobacterium sp. F49.</title>
        <authorList>
            <person name="Hong K.W."/>
        </authorList>
    </citation>
    <scope>NUCLEOTIDE SEQUENCE [LARGE SCALE GENOMIC DNA]</scope>
    <source>
        <strain evidence="3">CN3</strain>
    </source>
</reference>
<keyword evidence="3" id="KW-1185">Reference proteome</keyword>
<name>A0ABR5YF81_9SPHN</name>
<evidence type="ECO:0000259" key="1">
    <source>
        <dbReference type="Pfam" id="PF04993"/>
    </source>
</evidence>
<gene>
    <name evidence="2" type="ORF">AVT10_12335</name>
</gene>
<protein>
    <submittedName>
        <fullName evidence="2">Competence protein TfoX</fullName>
    </submittedName>
</protein>
<dbReference type="RefSeq" id="WP_066689445.1">
    <property type="nucleotide sequence ID" value="NZ_CP117025.1"/>
</dbReference>
<dbReference type="InterPro" id="IPR007076">
    <property type="entry name" value="TfoX_N"/>
</dbReference>
<evidence type="ECO:0000313" key="2">
    <source>
        <dbReference type="EMBL" id="KZE16279.1"/>
    </source>
</evidence>
<sequence>MSADEGLLAWIEESLAPLGQVTWRRMMGGATLYLDGTVFAIVGDDTLWFKADAESDAAWDAAGAERFSMARKDGSIATMNYRRASDDVLDDADALREWAVLAVEAGRRAPVKKRKQRDQASPRT</sequence>
<feature type="domain" description="TfoX N-terminal" evidence="1">
    <location>
        <begin position="13"/>
        <end position="105"/>
    </location>
</feature>